<gene>
    <name evidence="1" type="ORF">HMPREF2531_00147</name>
</gene>
<dbReference type="Proteomes" id="UP000070319">
    <property type="component" value="Unassembled WGS sequence"/>
</dbReference>
<dbReference type="AlphaFoldDB" id="A0A139LVG1"/>
<proteinExistence type="predicted"/>
<name>A0A139LVG1_9BACE</name>
<organism evidence="1">
    <name type="scientific">Bacteroides intestinalis</name>
    <dbReference type="NCBI Taxonomy" id="329854"/>
    <lineage>
        <taxon>Bacteria</taxon>
        <taxon>Pseudomonadati</taxon>
        <taxon>Bacteroidota</taxon>
        <taxon>Bacteroidia</taxon>
        <taxon>Bacteroidales</taxon>
        <taxon>Bacteroidaceae</taxon>
        <taxon>Bacteroides</taxon>
    </lineage>
</organism>
<sequence length="41" mass="4655">MGGGVGWKMMDENLFLGDNMLNINCLNPVLWGVQKMFVFYA</sequence>
<evidence type="ECO:0000313" key="2">
    <source>
        <dbReference type="Proteomes" id="UP000070319"/>
    </source>
</evidence>
<evidence type="ECO:0000313" key="1">
    <source>
        <dbReference type="EMBL" id="KXT55412.1"/>
    </source>
</evidence>
<dbReference type="EMBL" id="LTDF01000016">
    <property type="protein sequence ID" value="KXT55412.1"/>
    <property type="molecule type" value="Genomic_DNA"/>
</dbReference>
<accession>A0A139LVG1</accession>
<reference evidence="1 2" key="1">
    <citation type="submission" date="2016-02" db="EMBL/GenBank/DDBJ databases">
        <authorList>
            <person name="Wen L."/>
            <person name="He K."/>
            <person name="Yang H."/>
        </authorList>
    </citation>
    <scope>NUCLEOTIDE SEQUENCE [LARGE SCALE GENOMIC DNA]</scope>
    <source>
        <strain evidence="1 2">KLE1704</strain>
    </source>
</reference>
<comment type="caution">
    <text evidence="1">The sequence shown here is derived from an EMBL/GenBank/DDBJ whole genome shotgun (WGS) entry which is preliminary data.</text>
</comment>
<protein>
    <submittedName>
        <fullName evidence="1">Uncharacterized protein</fullName>
    </submittedName>
</protein>
<dbReference type="PATRIC" id="fig|329854.7.peg.151"/>